<dbReference type="Gene3D" id="2.60.40.1120">
    <property type="entry name" value="Carboxypeptidase-like, regulatory domain"/>
    <property type="match status" value="1"/>
</dbReference>
<evidence type="ECO:0000313" key="13">
    <source>
        <dbReference type="Proteomes" id="UP000321204"/>
    </source>
</evidence>
<organism evidence="12 13">
    <name type="scientific">Flavisolibacter ginsenosidimutans</name>
    <dbReference type="NCBI Taxonomy" id="661481"/>
    <lineage>
        <taxon>Bacteria</taxon>
        <taxon>Pseudomonadati</taxon>
        <taxon>Bacteroidota</taxon>
        <taxon>Chitinophagia</taxon>
        <taxon>Chitinophagales</taxon>
        <taxon>Chitinophagaceae</taxon>
        <taxon>Flavisolibacter</taxon>
    </lineage>
</organism>
<keyword evidence="7 8" id="KW-0998">Cell outer membrane</keyword>
<proteinExistence type="inferred from homology"/>
<evidence type="ECO:0000256" key="4">
    <source>
        <dbReference type="ARBA" id="ARBA00022692"/>
    </source>
</evidence>
<keyword evidence="2 8" id="KW-0813">Transport</keyword>
<keyword evidence="4 8" id="KW-0812">Transmembrane</keyword>
<dbReference type="Pfam" id="PF07715">
    <property type="entry name" value="Plug"/>
    <property type="match status" value="1"/>
</dbReference>
<dbReference type="PROSITE" id="PS52016">
    <property type="entry name" value="TONB_DEPENDENT_REC_3"/>
    <property type="match status" value="1"/>
</dbReference>
<evidence type="ECO:0000259" key="11">
    <source>
        <dbReference type="Pfam" id="PF07715"/>
    </source>
</evidence>
<dbReference type="InterPro" id="IPR023996">
    <property type="entry name" value="TonB-dep_OMP_SusC/RagA"/>
</dbReference>
<dbReference type="OrthoDB" id="9768177at2"/>
<dbReference type="Pfam" id="PF00593">
    <property type="entry name" value="TonB_dep_Rec_b-barrel"/>
    <property type="match status" value="1"/>
</dbReference>
<feature type="domain" description="TonB-dependent receptor plug" evidence="11">
    <location>
        <begin position="128"/>
        <end position="237"/>
    </location>
</feature>
<dbReference type="EMBL" id="CP042433">
    <property type="protein sequence ID" value="QEC58402.1"/>
    <property type="molecule type" value="Genomic_DNA"/>
</dbReference>
<dbReference type="InterPro" id="IPR000531">
    <property type="entry name" value="Beta-barrel_TonB"/>
</dbReference>
<keyword evidence="5 9" id="KW-0798">TonB box</keyword>
<evidence type="ECO:0000256" key="2">
    <source>
        <dbReference type="ARBA" id="ARBA00022448"/>
    </source>
</evidence>
<dbReference type="SUPFAM" id="SSF56935">
    <property type="entry name" value="Porins"/>
    <property type="match status" value="1"/>
</dbReference>
<evidence type="ECO:0000256" key="5">
    <source>
        <dbReference type="ARBA" id="ARBA00023077"/>
    </source>
</evidence>
<evidence type="ECO:0000256" key="3">
    <source>
        <dbReference type="ARBA" id="ARBA00022452"/>
    </source>
</evidence>
<dbReference type="Gene3D" id="2.40.170.20">
    <property type="entry name" value="TonB-dependent receptor, beta-barrel domain"/>
    <property type="match status" value="1"/>
</dbReference>
<keyword evidence="3 8" id="KW-1134">Transmembrane beta strand</keyword>
<dbReference type="Proteomes" id="UP000321204">
    <property type="component" value="Chromosome"/>
</dbReference>
<evidence type="ECO:0000256" key="6">
    <source>
        <dbReference type="ARBA" id="ARBA00023136"/>
    </source>
</evidence>
<dbReference type="NCBIfam" id="TIGR04056">
    <property type="entry name" value="OMP_RagA_SusC"/>
    <property type="match status" value="1"/>
</dbReference>
<dbReference type="Gene3D" id="2.170.130.10">
    <property type="entry name" value="TonB-dependent receptor, plug domain"/>
    <property type="match status" value="1"/>
</dbReference>
<evidence type="ECO:0000256" key="9">
    <source>
        <dbReference type="RuleBase" id="RU003357"/>
    </source>
</evidence>
<dbReference type="InterPro" id="IPR039426">
    <property type="entry name" value="TonB-dep_rcpt-like"/>
</dbReference>
<evidence type="ECO:0000259" key="10">
    <source>
        <dbReference type="Pfam" id="PF00593"/>
    </source>
</evidence>
<comment type="similarity">
    <text evidence="8 9">Belongs to the TonB-dependent receptor family.</text>
</comment>
<feature type="domain" description="TonB-dependent receptor-like beta-barrel" evidence="10">
    <location>
        <begin position="445"/>
        <end position="812"/>
    </location>
</feature>
<accession>A0A5B8UPV0</accession>
<reference evidence="12 13" key="1">
    <citation type="journal article" date="2015" name="Int. J. Syst. Evol. Microbiol.">
        <title>Flavisolibacter ginsenosidimutans sp. nov., with ginsenoside-converting activity isolated from soil used for cultivating ginseng.</title>
        <authorList>
            <person name="Zhao Y."/>
            <person name="Liu Q."/>
            <person name="Kang M.S."/>
            <person name="Jin F."/>
            <person name="Yu H."/>
            <person name="Im W.T."/>
        </authorList>
    </citation>
    <scope>NUCLEOTIDE SEQUENCE [LARGE SCALE GENOMIC DNA]</scope>
    <source>
        <strain evidence="12 13">Gsoil 636</strain>
    </source>
</reference>
<dbReference type="InterPro" id="IPR037066">
    <property type="entry name" value="Plug_dom_sf"/>
</dbReference>
<name>A0A5B8UPV0_9BACT</name>
<dbReference type="KEGG" id="fgg:FSB75_00260"/>
<dbReference type="InterPro" id="IPR012910">
    <property type="entry name" value="Plug_dom"/>
</dbReference>
<dbReference type="Pfam" id="PF13715">
    <property type="entry name" value="CarbopepD_reg_2"/>
    <property type="match status" value="1"/>
</dbReference>
<dbReference type="GO" id="GO:0009279">
    <property type="term" value="C:cell outer membrane"/>
    <property type="evidence" value="ECO:0007669"/>
    <property type="project" value="UniProtKB-SubCell"/>
</dbReference>
<evidence type="ECO:0000256" key="8">
    <source>
        <dbReference type="PROSITE-ProRule" id="PRU01360"/>
    </source>
</evidence>
<keyword evidence="13" id="KW-1185">Reference proteome</keyword>
<keyword evidence="6 8" id="KW-0472">Membrane</keyword>
<evidence type="ECO:0000256" key="7">
    <source>
        <dbReference type="ARBA" id="ARBA00023237"/>
    </source>
</evidence>
<evidence type="ECO:0000313" key="12">
    <source>
        <dbReference type="EMBL" id="QEC58402.1"/>
    </source>
</evidence>
<dbReference type="AlphaFoldDB" id="A0A5B8UPV0"/>
<protein>
    <submittedName>
        <fullName evidence="12">TonB-dependent receptor</fullName>
    </submittedName>
</protein>
<dbReference type="InterPro" id="IPR036942">
    <property type="entry name" value="Beta-barrel_TonB_sf"/>
</dbReference>
<evidence type="ECO:0000256" key="1">
    <source>
        <dbReference type="ARBA" id="ARBA00004571"/>
    </source>
</evidence>
<dbReference type="NCBIfam" id="TIGR04057">
    <property type="entry name" value="SusC_RagA_signa"/>
    <property type="match status" value="1"/>
</dbReference>
<sequence length="1074" mass="116653">MASPTSVVKTCSFTKILPAVFVILFQLFFFASFAQRVINGVVRDAKGAGIPGVTVTEKGKTATTITDNNGNYSISVSGNNPVLVFTSTGFKPQEVAINGRSDVNLTMDENVSKLDEVVVIGYGSQSRQKLTTAVSKLDTRVLENATFTNIGTALEGNISGLQVQSTGGGQPGAAPRIILRGGTSINNPNGAAPLYIVDGVIRPNGLNDINGAAIESIQVLKDAASTAIYGARGSNGVIIATTKSGRPNRTRVGYTVNASLARPLKLMEYASAQDYIYWNRLGVKAAAVYNATLINRLTQANGSGTGNDLTNATAFTTMYLSPANQFKLGQGWQSMQDPIDPTKTIIFNETNYQDLIYRNAFTNDHYLDLSGGTDRATFYAGLGYLNSQGIAIETNYKRLSFNLNGSYKVTDNFNVFGKLQYTYRTNKTIANLANLFYRSASLPGTAKYTFEDGTIAPGQNSSIGNPDYYFTGPYAPKGNTADETTTMSLGGRWTIIKGLTFEPLASIFRESTPVYSFQPAALLNGVGTLVTTRNQSASNNGVRQYQADAVLTYQHTFAAKHNVEIKGGFSHYFRENTTLSASGQNAATDLITTLNAAGSPTAISSTISDLIIQSGFSRINYDYESKYLLSLNARYDGASNLGEKNKFGFFPGISAGWNVYREKFYENLLSPNTMQLKLRASYGVNGNISGLGDFQPQGSYTTTSLYGGQSAILSGQIPNENLKWEQSKTLDFGADVGLFNNKVGIIFDYYVRRTDNLLTTVSLPASTGFASVFTNFGSLENRGVEFELNIDVLPSKSALKWQMFLNAAKTSRKILKLPFNGIDKNRQGGVLVYDPSSKSYVYMGGLQEGGRVGDLFAYKQLGIYATDADAAKAPIDNIAASANKTRYGGDVQWADLDGNGILDSRDQVYVGNPYPTWSGGFNNFLTYKGLSLNIRTDFTTGNTIYNYPAVIANSQAQGDALPLKSYIDKMWKTPGQITTVPRYTWQDQSGNIFKGNSTYYEKGDFLAIREVSLGYRLPESLVRRAKLSSARISFTVTNLHYFTSFTGLNPEDGGMDNGHYPIARTYAIGLNINL</sequence>
<dbReference type="SUPFAM" id="SSF49464">
    <property type="entry name" value="Carboxypeptidase regulatory domain-like"/>
    <property type="match status" value="1"/>
</dbReference>
<dbReference type="InterPro" id="IPR008969">
    <property type="entry name" value="CarboxyPept-like_regulatory"/>
</dbReference>
<gene>
    <name evidence="12" type="ORF">FSB75_00260</name>
</gene>
<keyword evidence="12" id="KW-0675">Receptor</keyword>
<comment type="subcellular location">
    <subcellularLocation>
        <location evidence="1 8">Cell outer membrane</location>
        <topology evidence="1 8">Multi-pass membrane protein</topology>
    </subcellularLocation>
</comment>
<dbReference type="InterPro" id="IPR023997">
    <property type="entry name" value="TonB-dep_OMP_SusC/RagA_CS"/>
</dbReference>